<evidence type="ECO:0000256" key="1">
    <source>
        <dbReference type="SAM" id="Phobius"/>
    </source>
</evidence>
<protein>
    <recommendedName>
        <fullName evidence="4">ABC transporter permease</fullName>
    </recommendedName>
</protein>
<evidence type="ECO:0000313" key="3">
    <source>
        <dbReference type="Proteomes" id="UP001499938"/>
    </source>
</evidence>
<feature type="transmembrane region" description="Helical" evidence="1">
    <location>
        <begin position="160"/>
        <end position="182"/>
    </location>
</feature>
<accession>A0ABN2LLB6</accession>
<sequence length="344" mass="35002">MSNAITTPAVTPWHATIRTAVLASVAVLIVLLAFLWPSYTSKVKDLPIVVAGPTAATAQLTQALSATGAFEITAGTDRAAAVTAIEKREAYGAIVTGRTGIEVLTASAASPVAAQALTGVSQKLAAQAAEQAKASGQAAPAVTTTDIVPFGEKDPRGSNLAVAGLPLAMGGMLGGVLVSLLVTGHKRRLGAVAAYAVVGGLALAAVLGPWLHVLTGSYLGAAAIIGSALFATAALIVGLHGLIGQPGIAIGAVITLFLGNPLSGMSLPKEFLPWHWGEIGQFFVPGASGTLLRLESYFPNASMTHGWLVLAAWSLVGVAMLWFGPRRDDEGMRHEHPSAAQVTA</sequence>
<comment type="caution">
    <text evidence="2">The sequence shown here is derived from an EMBL/GenBank/DDBJ whole genome shotgun (WGS) entry which is preliminary data.</text>
</comment>
<keyword evidence="1" id="KW-0472">Membrane</keyword>
<keyword evidence="3" id="KW-1185">Reference proteome</keyword>
<dbReference type="EMBL" id="BAAAPO010000026">
    <property type="protein sequence ID" value="GAA1792434.1"/>
    <property type="molecule type" value="Genomic_DNA"/>
</dbReference>
<feature type="transmembrane region" description="Helical" evidence="1">
    <location>
        <begin position="20"/>
        <end position="39"/>
    </location>
</feature>
<evidence type="ECO:0000313" key="2">
    <source>
        <dbReference type="EMBL" id="GAA1792434.1"/>
    </source>
</evidence>
<dbReference type="Proteomes" id="UP001499938">
    <property type="component" value="Unassembled WGS sequence"/>
</dbReference>
<keyword evidence="1" id="KW-1133">Transmembrane helix</keyword>
<name>A0ABN2LLB6_9MICO</name>
<gene>
    <name evidence="2" type="ORF">GCM10009811_16590</name>
</gene>
<evidence type="ECO:0008006" key="4">
    <source>
        <dbReference type="Google" id="ProtNLM"/>
    </source>
</evidence>
<feature type="transmembrane region" description="Helical" evidence="1">
    <location>
        <begin position="189"/>
        <end position="211"/>
    </location>
</feature>
<organism evidence="2 3">
    <name type="scientific">Nostocoides veronense</name>
    <dbReference type="NCBI Taxonomy" id="330836"/>
    <lineage>
        <taxon>Bacteria</taxon>
        <taxon>Bacillati</taxon>
        <taxon>Actinomycetota</taxon>
        <taxon>Actinomycetes</taxon>
        <taxon>Micrococcales</taxon>
        <taxon>Intrasporangiaceae</taxon>
        <taxon>Nostocoides</taxon>
    </lineage>
</organism>
<keyword evidence="1" id="KW-0812">Transmembrane</keyword>
<proteinExistence type="predicted"/>
<reference evidence="2 3" key="1">
    <citation type="journal article" date="2019" name="Int. J. Syst. Evol. Microbiol.">
        <title>The Global Catalogue of Microorganisms (GCM) 10K type strain sequencing project: providing services to taxonomists for standard genome sequencing and annotation.</title>
        <authorList>
            <consortium name="The Broad Institute Genomics Platform"/>
            <consortium name="The Broad Institute Genome Sequencing Center for Infectious Disease"/>
            <person name="Wu L."/>
            <person name="Ma J."/>
        </authorList>
    </citation>
    <scope>NUCLEOTIDE SEQUENCE [LARGE SCALE GENOMIC DNA]</scope>
    <source>
        <strain evidence="2 3">JCM 15592</strain>
    </source>
</reference>
<feature type="transmembrane region" description="Helical" evidence="1">
    <location>
        <begin position="304"/>
        <end position="323"/>
    </location>
</feature>
<feature type="transmembrane region" description="Helical" evidence="1">
    <location>
        <begin position="246"/>
        <end position="267"/>
    </location>
</feature>
<dbReference type="RefSeq" id="WP_344083436.1">
    <property type="nucleotide sequence ID" value="NZ_BAAAPO010000026.1"/>
</dbReference>
<feature type="transmembrane region" description="Helical" evidence="1">
    <location>
        <begin position="217"/>
        <end position="239"/>
    </location>
</feature>